<sequence length="183" mass="21036">MPEELIIKFCAPTLAGIKTGNMFSCPCETKEALRADVRTFNRALVPKGLCLLPLRYSEGRALLYLFRPAELRRDLSHAEAALLLEDAGYRSIKAEHCIRELIRRLNIKDGFPHEIGLFLSYPPEDVRGFIDHNAGNCKCVGYWKVYGDVEKAQRLFEKYRKCTECYYRQWCKGISIERLLVAA</sequence>
<dbReference type="EMBL" id="FLUN01000001">
    <property type="protein sequence ID" value="SBV97547.1"/>
    <property type="molecule type" value="Genomic_DNA"/>
</dbReference>
<accession>A0A212JDK9</accession>
<protein>
    <recommendedName>
        <fullName evidence="2">DUF3793 domain-containing protein</fullName>
    </recommendedName>
</protein>
<reference evidence="1" key="1">
    <citation type="submission" date="2016-04" db="EMBL/GenBank/DDBJ databases">
        <authorList>
            <person name="Evans L.H."/>
            <person name="Alamgir A."/>
            <person name="Owens N."/>
            <person name="Weber N.D."/>
            <person name="Virtaneva K."/>
            <person name="Barbian K."/>
            <person name="Babar A."/>
            <person name="Rosenke K."/>
        </authorList>
    </citation>
    <scope>NUCLEOTIDE SEQUENCE</scope>
    <source>
        <strain evidence="1">86</strain>
    </source>
</reference>
<gene>
    <name evidence="1" type="ORF">KL86CLO1_10925</name>
</gene>
<name>A0A212JDK9_9FIRM</name>
<evidence type="ECO:0000313" key="1">
    <source>
        <dbReference type="EMBL" id="SBV97547.1"/>
    </source>
</evidence>
<dbReference type="AlphaFoldDB" id="A0A212JDK9"/>
<organism evidence="1">
    <name type="scientific">uncultured Eubacteriales bacterium</name>
    <dbReference type="NCBI Taxonomy" id="172733"/>
    <lineage>
        <taxon>Bacteria</taxon>
        <taxon>Bacillati</taxon>
        <taxon>Bacillota</taxon>
        <taxon>Clostridia</taxon>
        <taxon>Eubacteriales</taxon>
        <taxon>environmental samples</taxon>
    </lineage>
</organism>
<proteinExistence type="predicted"/>
<dbReference type="Pfam" id="PF12672">
    <property type="entry name" value="DUF3793"/>
    <property type="match status" value="1"/>
</dbReference>
<dbReference type="InterPro" id="IPR024523">
    <property type="entry name" value="DUF3793"/>
</dbReference>
<evidence type="ECO:0008006" key="2">
    <source>
        <dbReference type="Google" id="ProtNLM"/>
    </source>
</evidence>